<dbReference type="Pfam" id="PF13445">
    <property type="entry name" value="zf-RING_UBOX"/>
    <property type="match status" value="1"/>
</dbReference>
<keyword evidence="1" id="KW-0479">Metal-binding</keyword>
<evidence type="ECO:0000256" key="1">
    <source>
        <dbReference type="ARBA" id="ARBA00022723"/>
    </source>
</evidence>
<feature type="domain" description="B box-type" evidence="6">
    <location>
        <begin position="154"/>
        <end position="195"/>
    </location>
</feature>
<dbReference type="SUPFAM" id="SSF57845">
    <property type="entry name" value="B-box zinc-binding domain"/>
    <property type="match status" value="1"/>
</dbReference>
<dbReference type="Pfam" id="PF00643">
    <property type="entry name" value="zf-B_box"/>
    <property type="match status" value="1"/>
</dbReference>
<evidence type="ECO:0000313" key="7">
    <source>
        <dbReference type="EMBL" id="KAJ8021079.1"/>
    </source>
</evidence>
<gene>
    <name evidence="7" type="ORF">HOLleu_40845</name>
</gene>
<evidence type="ECO:0000256" key="3">
    <source>
        <dbReference type="ARBA" id="ARBA00022833"/>
    </source>
</evidence>
<dbReference type="SUPFAM" id="SSF57850">
    <property type="entry name" value="RING/U-box"/>
    <property type="match status" value="1"/>
</dbReference>
<evidence type="ECO:0000256" key="4">
    <source>
        <dbReference type="PROSITE-ProRule" id="PRU00024"/>
    </source>
</evidence>
<keyword evidence="2 4" id="KW-0863">Zinc-finger</keyword>
<dbReference type="Gene3D" id="4.10.830.40">
    <property type="match status" value="1"/>
</dbReference>
<dbReference type="Gene3D" id="3.30.40.10">
    <property type="entry name" value="Zinc/RING finger domain, C3HC4 (zinc finger)"/>
    <property type="match status" value="1"/>
</dbReference>
<protein>
    <submittedName>
        <fullName evidence="7">E3 ubiquitin-protein ligase TRIM56</fullName>
    </submittedName>
</protein>
<evidence type="ECO:0000259" key="5">
    <source>
        <dbReference type="PROSITE" id="PS50089"/>
    </source>
</evidence>
<dbReference type="Gene3D" id="3.30.160.60">
    <property type="entry name" value="Classic Zinc Finger"/>
    <property type="match status" value="1"/>
</dbReference>
<dbReference type="CDD" id="cd16579">
    <property type="entry name" value="RING-HC_PML_C-V"/>
    <property type="match status" value="1"/>
</dbReference>
<dbReference type="AlphaFoldDB" id="A0A9Q1BDD4"/>
<evidence type="ECO:0000259" key="6">
    <source>
        <dbReference type="PROSITE" id="PS50119"/>
    </source>
</evidence>
<dbReference type="PANTHER" id="PTHR25462">
    <property type="entry name" value="BONUS, ISOFORM C-RELATED"/>
    <property type="match status" value="1"/>
</dbReference>
<dbReference type="InterPro" id="IPR001841">
    <property type="entry name" value="Znf_RING"/>
</dbReference>
<reference evidence="7" key="1">
    <citation type="submission" date="2021-10" db="EMBL/GenBank/DDBJ databases">
        <title>Tropical sea cucumber genome reveals ecological adaptation and Cuvierian tubules defense mechanism.</title>
        <authorList>
            <person name="Chen T."/>
        </authorList>
    </citation>
    <scope>NUCLEOTIDE SEQUENCE</scope>
    <source>
        <strain evidence="7">Nanhai2018</strain>
        <tissue evidence="7">Muscle</tissue>
    </source>
</reference>
<feature type="domain" description="B box-type" evidence="6">
    <location>
        <begin position="93"/>
        <end position="139"/>
    </location>
</feature>
<dbReference type="Proteomes" id="UP001152320">
    <property type="component" value="Chromosome 22"/>
</dbReference>
<sequence>MAQNVNTSLSEDFLRCAICKGPYKEPKILPCLHSFCLQCLKSRTGGYRKQLVCLTCNSTVDLSKKGVTDLPKNSFLVSLMERLEGISRLSNEHRDYSCKICRNKMGTKFCLDCKVHFCQDCKYMHDHLTRSSDHQLMESEKLSDEKYLQNIIYTQTPYCVTHKQEKVRYYCTKCSVSACQVCATVSHQRHRTLQEVESKVSSVRNQMSTLLQTSESQASEARNTSMQIKTATGQIKRQILELGDKIDTRYREIEEKLQSDKRKLHEELQKIESEKCKDPEALQEKLLNWLKTVQNTQDMTRKIINQNNPWEILEMEGNITDSIEKLLKEKGKMGSFNQSGQLDLEFCPAKLLAVADSGIDEASKQSGGRSSSSENEMETNFLGELKKQTLFSAVRNIVRGKLNRH</sequence>
<keyword evidence="3" id="KW-0862">Zinc</keyword>
<dbReference type="CDD" id="cd19757">
    <property type="entry name" value="Bbox1"/>
    <property type="match status" value="1"/>
</dbReference>
<dbReference type="PROSITE" id="PS50119">
    <property type="entry name" value="ZF_BBOX"/>
    <property type="match status" value="2"/>
</dbReference>
<proteinExistence type="predicted"/>
<dbReference type="GO" id="GO:0061630">
    <property type="term" value="F:ubiquitin protein ligase activity"/>
    <property type="evidence" value="ECO:0007669"/>
    <property type="project" value="TreeGrafter"/>
</dbReference>
<dbReference type="PROSITE" id="PS00518">
    <property type="entry name" value="ZF_RING_1"/>
    <property type="match status" value="1"/>
</dbReference>
<dbReference type="EMBL" id="JAIZAY010000022">
    <property type="protein sequence ID" value="KAJ8021079.1"/>
    <property type="molecule type" value="Genomic_DNA"/>
</dbReference>
<feature type="domain" description="RING-type" evidence="5">
    <location>
        <begin position="16"/>
        <end position="57"/>
    </location>
</feature>
<evidence type="ECO:0000313" key="8">
    <source>
        <dbReference type="Proteomes" id="UP001152320"/>
    </source>
</evidence>
<dbReference type="OrthoDB" id="10250935at2759"/>
<dbReference type="InterPro" id="IPR027370">
    <property type="entry name" value="Znf-RING_euk"/>
</dbReference>
<dbReference type="GO" id="GO:0008270">
    <property type="term" value="F:zinc ion binding"/>
    <property type="evidence" value="ECO:0007669"/>
    <property type="project" value="UniProtKB-KW"/>
</dbReference>
<accession>A0A9Q1BDD4</accession>
<evidence type="ECO:0000256" key="2">
    <source>
        <dbReference type="ARBA" id="ARBA00022771"/>
    </source>
</evidence>
<comment type="caution">
    <text evidence="7">The sequence shown here is derived from an EMBL/GenBank/DDBJ whole genome shotgun (WGS) entry which is preliminary data.</text>
</comment>
<keyword evidence="8" id="KW-1185">Reference proteome</keyword>
<dbReference type="InterPro" id="IPR047153">
    <property type="entry name" value="TRIM45/56/19-like"/>
</dbReference>
<name>A0A9Q1BDD4_HOLLE</name>
<organism evidence="7 8">
    <name type="scientific">Holothuria leucospilota</name>
    <name type="common">Black long sea cucumber</name>
    <name type="synonym">Mertensiothuria leucospilota</name>
    <dbReference type="NCBI Taxonomy" id="206669"/>
    <lineage>
        <taxon>Eukaryota</taxon>
        <taxon>Metazoa</taxon>
        <taxon>Echinodermata</taxon>
        <taxon>Eleutherozoa</taxon>
        <taxon>Echinozoa</taxon>
        <taxon>Holothuroidea</taxon>
        <taxon>Aspidochirotacea</taxon>
        <taxon>Aspidochirotida</taxon>
        <taxon>Holothuriidae</taxon>
        <taxon>Holothuria</taxon>
    </lineage>
</organism>
<dbReference type="PROSITE" id="PS50089">
    <property type="entry name" value="ZF_RING_2"/>
    <property type="match status" value="1"/>
</dbReference>
<dbReference type="PANTHER" id="PTHR25462:SF296">
    <property type="entry name" value="MEIOTIC P26, ISOFORM F"/>
    <property type="match status" value="1"/>
</dbReference>
<dbReference type="SMART" id="SM00184">
    <property type="entry name" value="RING"/>
    <property type="match status" value="1"/>
</dbReference>
<dbReference type="SMART" id="SM00336">
    <property type="entry name" value="BBOX"/>
    <property type="match status" value="2"/>
</dbReference>
<dbReference type="InterPro" id="IPR013083">
    <property type="entry name" value="Znf_RING/FYVE/PHD"/>
</dbReference>
<dbReference type="InterPro" id="IPR017907">
    <property type="entry name" value="Znf_RING_CS"/>
</dbReference>
<dbReference type="InterPro" id="IPR000315">
    <property type="entry name" value="Znf_B-box"/>
</dbReference>